<keyword evidence="2" id="KW-1185">Reference proteome</keyword>
<proteinExistence type="predicted"/>
<accession>A0ACC0C1D2</accession>
<protein>
    <submittedName>
        <fullName evidence="1">Uncharacterized protein</fullName>
    </submittedName>
</protein>
<evidence type="ECO:0000313" key="2">
    <source>
        <dbReference type="Proteomes" id="UP001060085"/>
    </source>
</evidence>
<name>A0ACC0C1D2_CATRO</name>
<reference evidence="2" key="1">
    <citation type="journal article" date="2023" name="Nat. Plants">
        <title>Single-cell RNA sequencing provides a high-resolution roadmap for understanding the multicellular compartmentation of specialized metabolism.</title>
        <authorList>
            <person name="Sun S."/>
            <person name="Shen X."/>
            <person name="Li Y."/>
            <person name="Li Y."/>
            <person name="Wang S."/>
            <person name="Li R."/>
            <person name="Zhang H."/>
            <person name="Shen G."/>
            <person name="Guo B."/>
            <person name="Wei J."/>
            <person name="Xu J."/>
            <person name="St-Pierre B."/>
            <person name="Chen S."/>
            <person name="Sun C."/>
        </authorList>
    </citation>
    <scope>NUCLEOTIDE SEQUENCE [LARGE SCALE GENOMIC DNA]</scope>
</reference>
<gene>
    <name evidence="1" type="ORF">M9H77_09592</name>
</gene>
<sequence>MSSSRARNFRRRGGEDDEEDDNKNEQSNANNGMATVKSLSKSTSSASVTKSRKPSTPVPKSLLSFADDEESPIPARPSSSTSRLSKSSSASSQHHKLSSSKDRKDRIGPYASSLPSNVQPQAGTYTKEALLELQKNTKTLAPSRPARPEVKPKPDAASNEPVIVLKGLVKPNIMADLDGETEKKEQDSDNEEMGNLLKNERDDATARLGSMGLGKGFREKTDVPGSVIPDQATIEAIRAKRERLRQARAAAPDYIALDGGSNHGAAEGLSDEEPEFQGRIGFLGEKVDSGKKGVFEDFEQRVIEKDAGVESGDDEDDEDKMWEEEQVRKGLGKRLDEASSRGVSSNNGVGGGANVVHSVNQQKVWDSAAGSNSIYSSKQSSVAAASGLSIGGAAGVLPGFDAVSLSQQAELSKKALQESVRRLKETHGRTVASLTRADENLSASLLKVTTLENSLTALGEKFIFMQKLRDFVSVICEFLQHKAPFIEELEDQMQKLHEERAAAILERRAADDSDEMKELEAAVSAAKSVLSKGGSTQIMIETAKNAAHAALAAAKELKDLPVELDEFGRDVNLQKRMDLSRRAEARQCRRNKSDSRRLSSMGSSSSYQLMEGESSTDESDSESTAYQSNRNQLLQVADQIFSDAAEEYSHLSVVKEMFERFKKEHASSYRDAYMSLSVPAIFSPFVRLELLKWDPLHEDADFIDMKWHSLLFSYGLPEDESKVSPDDADVNLIPELVEKLAVPILHHQLAHCWDMLSTRETKLAVSATNLIFRYVPLSSSALVKLVSLLRDRLADAVANLMIPTWDTVILKAVPNAARAVAYRFGMSVRLLRNICLWNKILAMPVLEKIALDELLSGKVLPHLRSIQSNIHDAIARSERIVASLDGVWAGPSVTGDRSPKLQPLVDYLLKLGDKLEKRHGYGGSESETAVKLARRLKKMLVELNEYDHARAILRTFNLKEAL</sequence>
<dbReference type="EMBL" id="CM044702">
    <property type="protein sequence ID" value="KAI5678642.1"/>
    <property type="molecule type" value="Genomic_DNA"/>
</dbReference>
<organism evidence="1 2">
    <name type="scientific">Catharanthus roseus</name>
    <name type="common">Madagascar periwinkle</name>
    <name type="synonym">Vinca rosea</name>
    <dbReference type="NCBI Taxonomy" id="4058"/>
    <lineage>
        <taxon>Eukaryota</taxon>
        <taxon>Viridiplantae</taxon>
        <taxon>Streptophyta</taxon>
        <taxon>Embryophyta</taxon>
        <taxon>Tracheophyta</taxon>
        <taxon>Spermatophyta</taxon>
        <taxon>Magnoliopsida</taxon>
        <taxon>eudicotyledons</taxon>
        <taxon>Gunneridae</taxon>
        <taxon>Pentapetalae</taxon>
        <taxon>asterids</taxon>
        <taxon>lamiids</taxon>
        <taxon>Gentianales</taxon>
        <taxon>Apocynaceae</taxon>
        <taxon>Rauvolfioideae</taxon>
        <taxon>Vinceae</taxon>
        <taxon>Catharanthinae</taxon>
        <taxon>Catharanthus</taxon>
    </lineage>
</organism>
<dbReference type="Proteomes" id="UP001060085">
    <property type="component" value="Linkage Group LG02"/>
</dbReference>
<comment type="caution">
    <text evidence="1">The sequence shown here is derived from an EMBL/GenBank/DDBJ whole genome shotgun (WGS) entry which is preliminary data.</text>
</comment>
<evidence type="ECO:0000313" key="1">
    <source>
        <dbReference type="EMBL" id="KAI5678642.1"/>
    </source>
</evidence>